<feature type="transmembrane region" description="Helical" evidence="1">
    <location>
        <begin position="93"/>
        <end position="115"/>
    </location>
</feature>
<dbReference type="AlphaFoldDB" id="A0A2I1HZ27"/>
<name>A0A2I1HZ27_9ACTO</name>
<evidence type="ECO:0000313" key="3">
    <source>
        <dbReference type="Proteomes" id="UP000234198"/>
    </source>
</evidence>
<evidence type="ECO:0000256" key="1">
    <source>
        <dbReference type="SAM" id="Phobius"/>
    </source>
</evidence>
<protein>
    <submittedName>
        <fullName evidence="2">Iron ABC transporter</fullName>
    </submittedName>
</protein>
<proteinExistence type="predicted"/>
<feature type="transmembrane region" description="Helical" evidence="1">
    <location>
        <begin position="41"/>
        <end position="61"/>
    </location>
</feature>
<comment type="caution">
    <text evidence="2">The sequence shown here is derived from an EMBL/GenBank/DDBJ whole genome shotgun (WGS) entry which is preliminary data.</text>
</comment>
<gene>
    <name evidence="2" type="ORF">CYJ22_07095</name>
</gene>
<keyword evidence="1" id="KW-0812">Transmembrane</keyword>
<evidence type="ECO:0000313" key="2">
    <source>
        <dbReference type="EMBL" id="PKY64134.1"/>
    </source>
</evidence>
<dbReference type="RefSeq" id="WP_101602119.1">
    <property type="nucleotide sequence ID" value="NZ_PKKM01000009.1"/>
</dbReference>
<keyword evidence="1" id="KW-1133">Transmembrane helix</keyword>
<feature type="transmembrane region" description="Helical" evidence="1">
    <location>
        <begin position="68"/>
        <end position="87"/>
    </location>
</feature>
<accession>A0A2I1HZ27</accession>
<organism evidence="2 3">
    <name type="scientific">Schaalia odontolytica</name>
    <dbReference type="NCBI Taxonomy" id="1660"/>
    <lineage>
        <taxon>Bacteria</taxon>
        <taxon>Bacillati</taxon>
        <taxon>Actinomycetota</taxon>
        <taxon>Actinomycetes</taxon>
        <taxon>Actinomycetales</taxon>
        <taxon>Actinomycetaceae</taxon>
        <taxon>Schaalia</taxon>
    </lineage>
</organism>
<dbReference type="EMBL" id="PKKM01000009">
    <property type="protein sequence ID" value="PKY64134.1"/>
    <property type="molecule type" value="Genomic_DNA"/>
</dbReference>
<dbReference type="Proteomes" id="UP000234198">
    <property type="component" value="Unassembled WGS sequence"/>
</dbReference>
<keyword evidence="1" id="KW-0472">Membrane</keyword>
<feature type="transmembrane region" description="Helical" evidence="1">
    <location>
        <begin position="12"/>
        <end position="29"/>
    </location>
</feature>
<sequence length="121" mass="13508">MRWATKSTWIRIAVLFGIYLLVPAVWFRVSSVSESMEIVKSLVFLILLAILPILAMAFGAWDGVKEGFSLLWLLAPFVCFLAPMYLFLNDSALIYGVGYSILGFGAHCVGAFIHARSSRRM</sequence>
<reference evidence="2 3" key="1">
    <citation type="submission" date="2017-12" db="EMBL/GenBank/DDBJ databases">
        <title>Phylogenetic diversity of female urinary microbiome.</title>
        <authorList>
            <person name="Thomas-White K."/>
            <person name="Wolfe A.J."/>
        </authorList>
    </citation>
    <scope>NUCLEOTIDE SEQUENCE [LARGE SCALE GENOMIC DNA]</scope>
    <source>
        <strain evidence="2 3">UMB0018</strain>
    </source>
</reference>